<protein>
    <submittedName>
        <fullName evidence="2">Uncharacterized protein</fullName>
    </submittedName>
</protein>
<sequence length="307" mass="33493">MEKKKPASVQSSSTARVPVIRNVHDHGKKPMRAPIDQKHIGPRKPEGQRASITTNDPSLLGPGQNHNAKSNSTSRRGVSEESRAKVLNSTSHLQGPKPQSSQPFATLASNNFVVGLYSSSSDPVHVPSNSRSSGSLEWCRMSHKLQRVANRGCSIRVGRDTEKEGKSVYSLLLSSTNGNTLLIPNLLEHSDIIDKNTIKFSMVLDDLCDPRPGDFGLAKLCDHGGDPQTSRHGSMAIDILDDLYLSSVLTSNRPKGKLYESKGVEEGFLPCKMNHKCLGFGCHAFDYAPRLATRRAFGDFCLKDSEG</sequence>
<evidence type="ECO:0000313" key="3">
    <source>
        <dbReference type="Proteomes" id="UP000631114"/>
    </source>
</evidence>
<dbReference type="AlphaFoldDB" id="A0A835H603"/>
<feature type="compositionally biased region" description="Polar residues" evidence="1">
    <location>
        <begin position="64"/>
        <end position="76"/>
    </location>
</feature>
<evidence type="ECO:0000313" key="2">
    <source>
        <dbReference type="EMBL" id="KAF9592875.1"/>
    </source>
</evidence>
<keyword evidence="3" id="KW-1185">Reference proteome</keyword>
<dbReference type="Proteomes" id="UP000631114">
    <property type="component" value="Unassembled WGS sequence"/>
</dbReference>
<name>A0A835H603_9MAGN</name>
<accession>A0A835H603</accession>
<reference evidence="2 3" key="1">
    <citation type="submission" date="2020-10" db="EMBL/GenBank/DDBJ databases">
        <title>The Coptis chinensis genome and diversification of protoberbering-type alkaloids.</title>
        <authorList>
            <person name="Wang B."/>
            <person name="Shu S."/>
            <person name="Song C."/>
            <person name="Liu Y."/>
        </authorList>
    </citation>
    <scope>NUCLEOTIDE SEQUENCE [LARGE SCALE GENOMIC DNA]</scope>
    <source>
        <strain evidence="2">HL-2020</strain>
        <tissue evidence="2">Leaf</tissue>
    </source>
</reference>
<dbReference type="OrthoDB" id="657470at2759"/>
<feature type="compositionally biased region" description="Polar residues" evidence="1">
    <location>
        <begin position="87"/>
        <end position="104"/>
    </location>
</feature>
<feature type="region of interest" description="Disordered" evidence="1">
    <location>
        <begin position="1"/>
        <end position="104"/>
    </location>
</feature>
<comment type="caution">
    <text evidence="2">The sequence shown here is derived from an EMBL/GenBank/DDBJ whole genome shotgun (WGS) entry which is preliminary data.</text>
</comment>
<proteinExistence type="predicted"/>
<dbReference type="EMBL" id="JADFTS010000008">
    <property type="protein sequence ID" value="KAF9592875.1"/>
    <property type="molecule type" value="Genomic_DNA"/>
</dbReference>
<organism evidence="2 3">
    <name type="scientific">Coptis chinensis</name>
    <dbReference type="NCBI Taxonomy" id="261450"/>
    <lineage>
        <taxon>Eukaryota</taxon>
        <taxon>Viridiplantae</taxon>
        <taxon>Streptophyta</taxon>
        <taxon>Embryophyta</taxon>
        <taxon>Tracheophyta</taxon>
        <taxon>Spermatophyta</taxon>
        <taxon>Magnoliopsida</taxon>
        <taxon>Ranunculales</taxon>
        <taxon>Ranunculaceae</taxon>
        <taxon>Coptidoideae</taxon>
        <taxon>Coptis</taxon>
    </lineage>
</organism>
<evidence type="ECO:0000256" key="1">
    <source>
        <dbReference type="SAM" id="MobiDB-lite"/>
    </source>
</evidence>
<feature type="compositionally biased region" description="Basic and acidic residues" evidence="1">
    <location>
        <begin position="35"/>
        <end position="47"/>
    </location>
</feature>
<gene>
    <name evidence="2" type="ORF">IFM89_018455</name>
</gene>